<proteinExistence type="predicted"/>
<dbReference type="GO" id="GO:0008270">
    <property type="term" value="F:zinc ion binding"/>
    <property type="evidence" value="ECO:0007669"/>
    <property type="project" value="UniProtKB-KW"/>
</dbReference>
<dbReference type="Pfam" id="PF25600">
    <property type="entry name" value="TRIM_CC"/>
    <property type="match status" value="1"/>
</dbReference>
<dbReference type="Pfam" id="PF13765">
    <property type="entry name" value="PRY"/>
    <property type="match status" value="1"/>
</dbReference>
<dbReference type="Gene3D" id="2.60.120.920">
    <property type="match status" value="1"/>
</dbReference>
<evidence type="ECO:0000256" key="2">
    <source>
        <dbReference type="ARBA" id="ARBA00022771"/>
    </source>
</evidence>
<dbReference type="RefSeq" id="XP_017539107.2">
    <property type="nucleotide sequence ID" value="XM_017683618.2"/>
</dbReference>
<dbReference type="PROSITE" id="PS50119">
    <property type="entry name" value="ZF_BBOX"/>
    <property type="match status" value="1"/>
</dbReference>
<dbReference type="GeneID" id="108411851"/>
<feature type="domain" description="B30.2/SPRY" evidence="8">
    <location>
        <begin position="270"/>
        <end position="463"/>
    </location>
</feature>
<dbReference type="SUPFAM" id="SSF57845">
    <property type="entry name" value="B-box zinc-binding domain"/>
    <property type="match status" value="1"/>
</dbReference>
<protein>
    <submittedName>
        <fullName evidence="9">Uncharacterized protein</fullName>
    </submittedName>
</protein>
<dbReference type="GO" id="GO:0016567">
    <property type="term" value="P:protein ubiquitination"/>
    <property type="evidence" value="ECO:0007669"/>
    <property type="project" value="InterPro"/>
</dbReference>
<dbReference type="PROSITE" id="PS50188">
    <property type="entry name" value="B302_SPRY"/>
    <property type="match status" value="1"/>
</dbReference>
<dbReference type="SMART" id="SM00449">
    <property type="entry name" value="SPRY"/>
    <property type="match status" value="1"/>
</dbReference>
<dbReference type="PROSITE" id="PS00518">
    <property type="entry name" value="ZF_RING_1"/>
    <property type="match status" value="1"/>
</dbReference>
<dbReference type="CDD" id="cd19756">
    <property type="entry name" value="Bbox2"/>
    <property type="match status" value="1"/>
</dbReference>
<dbReference type="InterPro" id="IPR050143">
    <property type="entry name" value="TRIM/RBCC"/>
</dbReference>
<keyword evidence="1" id="KW-0479">Metal-binding</keyword>
<reference evidence="9 10" key="1">
    <citation type="submission" date="2020-10" db="EMBL/GenBank/DDBJ databases">
        <title>Pygocentrus nattereri (red-bellied piranha) genome, fPygNat1, primary haplotype.</title>
        <authorList>
            <person name="Myers G."/>
            <person name="Meyer A."/>
            <person name="Karagic N."/>
            <person name="Pippel M."/>
            <person name="Winkler S."/>
            <person name="Tracey A."/>
            <person name="Wood J."/>
            <person name="Formenti G."/>
            <person name="Howe K."/>
            <person name="Fedrigo O."/>
            <person name="Jarvis E.D."/>
        </authorList>
    </citation>
    <scope>NUCLEOTIDE SEQUENCE [LARGE SCALE GENOMIC DNA]</scope>
</reference>
<dbReference type="Pfam" id="PF00622">
    <property type="entry name" value="SPRY"/>
    <property type="match status" value="1"/>
</dbReference>
<dbReference type="PROSITE" id="PS50089">
    <property type="entry name" value="ZF_RING_2"/>
    <property type="match status" value="1"/>
</dbReference>
<keyword evidence="5" id="KW-0175">Coiled coil</keyword>
<dbReference type="PRINTS" id="PR01407">
    <property type="entry name" value="BUTYPHLNCDUF"/>
</dbReference>
<dbReference type="InterPro" id="IPR027370">
    <property type="entry name" value="Znf-RING_euk"/>
</dbReference>
<dbReference type="InterPro" id="IPR013083">
    <property type="entry name" value="Znf_RING/FYVE/PHD"/>
</dbReference>
<dbReference type="SMART" id="SM00184">
    <property type="entry name" value="RING"/>
    <property type="match status" value="1"/>
</dbReference>
<reference evidence="9" key="3">
    <citation type="submission" date="2025-09" db="UniProtKB">
        <authorList>
            <consortium name="Ensembl"/>
        </authorList>
    </citation>
    <scope>IDENTIFICATION</scope>
</reference>
<evidence type="ECO:0000256" key="3">
    <source>
        <dbReference type="ARBA" id="ARBA00022833"/>
    </source>
</evidence>
<evidence type="ECO:0000313" key="10">
    <source>
        <dbReference type="Proteomes" id="UP001501920"/>
    </source>
</evidence>
<dbReference type="InterPro" id="IPR000315">
    <property type="entry name" value="Znf_B-box"/>
</dbReference>
<evidence type="ECO:0000259" key="7">
    <source>
        <dbReference type="PROSITE" id="PS50119"/>
    </source>
</evidence>
<feature type="domain" description="RING-type" evidence="6">
    <location>
        <begin position="14"/>
        <end position="54"/>
    </location>
</feature>
<dbReference type="SUPFAM" id="SSF57850">
    <property type="entry name" value="RING/U-box"/>
    <property type="match status" value="1"/>
</dbReference>
<dbReference type="SMART" id="SM00589">
    <property type="entry name" value="PRY"/>
    <property type="match status" value="1"/>
</dbReference>
<dbReference type="Pfam" id="PF00643">
    <property type="entry name" value="zf-B_box"/>
    <property type="match status" value="1"/>
</dbReference>
<feature type="coiled-coil region" evidence="5">
    <location>
        <begin position="186"/>
        <end position="231"/>
    </location>
</feature>
<dbReference type="Ensembl" id="ENSPNAT00000043307.1">
    <property type="protein sequence ID" value="ENSPNAP00000052414.1"/>
    <property type="gene ID" value="ENSPNAG00000030774.1"/>
</dbReference>
<evidence type="ECO:0000259" key="8">
    <source>
        <dbReference type="PROSITE" id="PS50188"/>
    </source>
</evidence>
<name>A0AAR2JQE9_PYGNA</name>
<dbReference type="InterPro" id="IPR043136">
    <property type="entry name" value="B30.2/SPRY_sf"/>
</dbReference>
<dbReference type="Pfam" id="PF13445">
    <property type="entry name" value="zf-RING_UBOX"/>
    <property type="match status" value="1"/>
</dbReference>
<dbReference type="InterPro" id="IPR017907">
    <property type="entry name" value="Znf_RING_CS"/>
</dbReference>
<evidence type="ECO:0000256" key="5">
    <source>
        <dbReference type="SAM" id="Coils"/>
    </source>
</evidence>
<feature type="domain" description="B box-type" evidence="7">
    <location>
        <begin position="84"/>
        <end position="124"/>
    </location>
</feature>
<dbReference type="SMART" id="SM00504">
    <property type="entry name" value="Ubox"/>
    <property type="match status" value="1"/>
</dbReference>
<evidence type="ECO:0000256" key="4">
    <source>
        <dbReference type="PROSITE-ProRule" id="PRU00024"/>
    </source>
</evidence>
<evidence type="ECO:0000259" key="6">
    <source>
        <dbReference type="PROSITE" id="PS50089"/>
    </source>
</evidence>
<dbReference type="InterPro" id="IPR001841">
    <property type="entry name" value="Znf_RING"/>
</dbReference>
<dbReference type="Gene3D" id="3.30.40.10">
    <property type="entry name" value="Zinc/RING finger domain, C3HC4 (zinc finger)"/>
    <property type="match status" value="1"/>
</dbReference>
<dbReference type="SUPFAM" id="SSF49899">
    <property type="entry name" value="Concanavalin A-like lectins/glucanases"/>
    <property type="match status" value="1"/>
</dbReference>
<dbReference type="Proteomes" id="UP001501920">
    <property type="component" value="Chromosome 12"/>
</dbReference>
<reference evidence="9" key="2">
    <citation type="submission" date="2025-08" db="UniProtKB">
        <authorList>
            <consortium name="Ensembl"/>
        </authorList>
    </citation>
    <scope>IDENTIFICATION</scope>
</reference>
<dbReference type="InterPro" id="IPR003879">
    <property type="entry name" value="Butyrophylin_SPRY"/>
</dbReference>
<dbReference type="InterPro" id="IPR001870">
    <property type="entry name" value="B30.2/SPRY"/>
</dbReference>
<dbReference type="AlphaFoldDB" id="A0AAR2JQE9"/>
<dbReference type="InterPro" id="IPR013320">
    <property type="entry name" value="ConA-like_dom_sf"/>
</dbReference>
<evidence type="ECO:0000256" key="1">
    <source>
        <dbReference type="ARBA" id="ARBA00022723"/>
    </source>
</evidence>
<keyword evidence="10" id="KW-1185">Reference proteome</keyword>
<accession>A0AAR2JQE9</accession>
<evidence type="ECO:0000313" key="9">
    <source>
        <dbReference type="Ensembl" id="ENSPNAP00000052414.1"/>
    </source>
</evidence>
<keyword evidence="3" id="KW-0862">Zinc</keyword>
<keyword evidence="2 4" id="KW-0863">Zinc-finger</keyword>
<dbReference type="PANTHER" id="PTHR24103">
    <property type="entry name" value="E3 UBIQUITIN-PROTEIN LIGASE TRIM"/>
    <property type="match status" value="1"/>
</dbReference>
<dbReference type="InterPro" id="IPR058030">
    <property type="entry name" value="TRIM8/14/16/25/29/45/65_CC"/>
</dbReference>
<dbReference type="SMART" id="SM00336">
    <property type="entry name" value="BBOX"/>
    <property type="match status" value="1"/>
</dbReference>
<dbReference type="Gene3D" id="3.30.160.60">
    <property type="entry name" value="Classic Zinc Finger"/>
    <property type="match status" value="1"/>
</dbReference>
<dbReference type="GeneTree" id="ENSGT00970000193390"/>
<dbReference type="InterPro" id="IPR006574">
    <property type="entry name" value="PRY"/>
</dbReference>
<sequence length="463" mass="52900">MATSLSPLEQDLSCPVCLEIFNDPVILPCSHSFCRKCLQRTWEKKLENNCPVCRSRPSEDHLSSNLALRNTCESYLQQKRVQDSDTQRCSLHFEMLSLFCVDDEKLVCTQCVSRDHQNHSFCSISKAASPRKEKLKTCLTNLEAKLEIFKKCKYISDQEATHIKRQAQNTETQIREEFEKLHQFLIEEEEATIAALKEEEEEKSQRIRKKIEELDEQIMEISSRATELNNILKKDALIVQDFKKASQRAQYKVPDPALESGALIDVAKHLGNLSCRVWKKMKNLCPYFPVVLDPNTANPSLSISADLSSVSPCSENLSLPDNPERINAYRGVLGSEGFSSGTHRWEVEVGNSEDWIIGVAVESIRRKEVCGALPDYGFFCIWRDADEISAGMSINSYETLMTKPTIRRIRVTLNLEKGQVTFTNPHCNKDLYSFDLTFTKKMYPYFNNDGKNSLKVLPALIRF</sequence>
<dbReference type="InterPro" id="IPR003877">
    <property type="entry name" value="SPRY_dom"/>
</dbReference>
<dbReference type="GO" id="GO:0004842">
    <property type="term" value="F:ubiquitin-protein transferase activity"/>
    <property type="evidence" value="ECO:0007669"/>
    <property type="project" value="InterPro"/>
</dbReference>
<dbReference type="InterPro" id="IPR003613">
    <property type="entry name" value="Ubox_domain"/>
</dbReference>
<organism evidence="9 10">
    <name type="scientific">Pygocentrus nattereri</name>
    <name type="common">Red-bellied piranha</name>
    <dbReference type="NCBI Taxonomy" id="42514"/>
    <lineage>
        <taxon>Eukaryota</taxon>
        <taxon>Metazoa</taxon>
        <taxon>Chordata</taxon>
        <taxon>Craniata</taxon>
        <taxon>Vertebrata</taxon>
        <taxon>Euteleostomi</taxon>
        <taxon>Actinopterygii</taxon>
        <taxon>Neopterygii</taxon>
        <taxon>Teleostei</taxon>
        <taxon>Ostariophysi</taxon>
        <taxon>Characiformes</taxon>
        <taxon>Characoidei</taxon>
        <taxon>Pygocentrus</taxon>
    </lineage>
</organism>